<dbReference type="Proteomes" id="UP000051952">
    <property type="component" value="Unassembled WGS sequence"/>
</dbReference>
<feature type="compositionally biased region" description="Basic and acidic residues" evidence="1">
    <location>
        <begin position="1383"/>
        <end position="1394"/>
    </location>
</feature>
<dbReference type="EMBL" id="CYKH01001111">
    <property type="protein sequence ID" value="CUG84127.1"/>
    <property type="molecule type" value="Genomic_DNA"/>
</dbReference>
<sequence>MQRAISTEHIADFAQHAVNSIRRLMSSSNFDSMTPSQQDLSSTSKQIEDLCVKKHGGISKLDSSVIELYSKSFADELDLLMDANGLKEGGMPSSSQSSLSTPDLANTPSSPSARTGSAGQSVMKPMNDALFLQATECLKHVSRSFGQRALEAFQNAQLLEHLLKWFLASSGNVSKKMYDAVHVALQEVFGELSGALRCGMGVLFTFLQHARTPSELAAPAHLRALYFFIGLIRRSDVSVSVTAVEQARNRPFEQELVQLLLGHIRLLQGALDVDQHPTSHSTATTGAGRLTTCSVMSISLIHCLIRGSTELKRLVLSEPDIRGLWSFVATQCGRMDVIMTQTAHVGNKSEDRAMSFDTIGAWAGDLAEMLLELCTTDSFSLRRQSLYAPESAAPPTPPSVRSGLPTGRGGQGASIPAPPAGPSASRRWEVLPTNWDVTLTTGATAVWRFASVLSGCKIPLTSVRPLLQFIGSLDTASNPTADYIFRCVCASLLLLCNASPVNVSVLSEAGALGMIIEMLTDPATSAFPRRQDVSPLIAHGAAEAAATIAGSTSFDDPTSPASTKLSEASRQLVLSLLSILASQHFKSQDLSMFLCAVEAMRQHQTTAEDCEVIEHMLNTVGNTIYTKQLLFYGGDASAICPVDRFAGRWYGYTFSAWINPLCVWSEGCALYSYADPSTPSAVVICLVANGRSRSLAIRTFSNKDFSIALIPDTALAAEAWNHIAIVHNITGFTVYINGRKTSNSTNPPFPKEPSRPHKLLFGLGTDCSFVDAAASAAAGSGQGSSLPVDSNSGSSGAVISSGTPNRVPSFYGYVTGFELLDGALNEKDVERIANHGPETRSQLAEPAHSIPTLIAVVPSAKADEVEWLGSVLKKDSPLVKLSGITPYEVPDVPGTFVSLGVVSWATDVLRSIDHKCANRNIIAVLCAEFLSTTFKLAKKEELTKYQDMGILDDVRRILLQWGNTCPAEFTNSLLSIAVPRGSGKQMRTNPSTSRILNIVLDLLARPGGQLAFYQTTLKDLSELLSNSENAKLFKEQSTRFTTLLMLSSALPVESIQDFVSLVEKLFKEPAELEQLLRFLAYLGPSRHNEMVACELLRMLYDVARPTPVMCDVIANAFNGTGVVWLVYLIHGTRHRSEATRVCTMKLLALVLHCSRKAREVFTKVNGFDMLTNAVIENPHQLATTAELHLTSSASPSAAAAAVPPAAAVVAAASSSSGPSVSPAAKISVVVSDPSSLSSSHQHASNLQIPVRLMTYNYLFKFALDFYTPNSDSGSSDGQQAARPKHADPTRASGSAAVFGFHGHLPGVIPLRAARRGLNVDLGYGNEFGDVEGRLSVDENYSAQTVSKDRLVHPQVVHTVLLLLGQAIRQLLADSAASGLMSDEPSKDGLSEEHQSIATPSVSNSKREDDTTDAVLKVLAYLDRIVDLTPNASVLVTQPWLEWLWVAVEPLFAASGMNSSPLMVDTSSNASCAARQLLGSAEPIIRSIIRKVCVVDLSKGSKTSHFRKVVKEHMDEPILQQLVLEEIVRHFSENNRLDTMDPSEATYCIRNLDGLLQNIDECVMPFPNSLAFEIVFAIRRIAVNNNTWVRLKMKSSTKLFEIRDRLAFMLLTSIKEFSKEDEEFIRSLIDANIQDVNTLHVVLKGIVDAVQQRNLEEVETLQGVLRLVYSLELEQRKALQKLLDTDSVELLQQREKAGAGTPTNDGSSAATDFISWCMKNESKWETMTQRILRGYRPVESEVKNHNDKREKERASKMKIVKADVDKKYVGLLKGAQELEKVRGEIDGKSFQQFSDWITECKLVRTEQEGARTA</sequence>
<gene>
    <name evidence="2" type="ORF">BSAL_88370</name>
</gene>
<feature type="region of interest" description="Disordered" evidence="1">
    <location>
        <begin position="779"/>
        <end position="800"/>
    </location>
</feature>
<protein>
    <submittedName>
        <fullName evidence="2">Uncharacterized protein</fullName>
    </submittedName>
</protein>
<feature type="region of interest" description="Disordered" evidence="1">
    <location>
        <begin position="88"/>
        <end position="120"/>
    </location>
</feature>
<proteinExistence type="predicted"/>
<feature type="region of interest" description="Disordered" evidence="1">
    <location>
        <begin position="1272"/>
        <end position="1292"/>
    </location>
</feature>
<dbReference type="PANTHER" id="PTHR13743">
    <property type="entry name" value="BEIGE/BEACH-RELATED"/>
    <property type="match status" value="1"/>
</dbReference>
<feature type="region of interest" description="Disordered" evidence="1">
    <location>
        <begin position="388"/>
        <end position="426"/>
    </location>
</feature>
<dbReference type="Pfam" id="PF13385">
    <property type="entry name" value="Laminin_G_3"/>
    <property type="match status" value="1"/>
</dbReference>
<dbReference type="Gene3D" id="2.60.120.200">
    <property type="match status" value="1"/>
</dbReference>
<accession>A0A0S4J232</accession>
<dbReference type="VEuPathDB" id="TriTrypDB:BSAL_88370"/>
<dbReference type="OMA" id="YSFEHTH"/>
<organism evidence="2 3">
    <name type="scientific">Bodo saltans</name>
    <name type="common">Flagellated protozoan</name>
    <dbReference type="NCBI Taxonomy" id="75058"/>
    <lineage>
        <taxon>Eukaryota</taxon>
        <taxon>Discoba</taxon>
        <taxon>Euglenozoa</taxon>
        <taxon>Kinetoplastea</taxon>
        <taxon>Metakinetoplastina</taxon>
        <taxon>Eubodonida</taxon>
        <taxon>Bodonidae</taxon>
        <taxon>Bodo</taxon>
    </lineage>
</organism>
<keyword evidence="3" id="KW-1185">Reference proteome</keyword>
<evidence type="ECO:0000256" key="1">
    <source>
        <dbReference type="SAM" id="MobiDB-lite"/>
    </source>
</evidence>
<feature type="compositionally biased region" description="Polar residues" evidence="1">
    <location>
        <begin position="101"/>
        <end position="120"/>
    </location>
</feature>
<dbReference type="InterPro" id="IPR050865">
    <property type="entry name" value="BEACH_Domain"/>
</dbReference>
<dbReference type="OrthoDB" id="276463at2759"/>
<feature type="region of interest" description="Disordered" evidence="1">
    <location>
        <begin position="1379"/>
        <end position="1407"/>
    </location>
</feature>
<dbReference type="SUPFAM" id="SSF49899">
    <property type="entry name" value="Concanavalin A-like lectins/glucanases"/>
    <property type="match status" value="1"/>
</dbReference>
<evidence type="ECO:0000313" key="3">
    <source>
        <dbReference type="Proteomes" id="UP000051952"/>
    </source>
</evidence>
<reference evidence="3" key="1">
    <citation type="submission" date="2015-09" db="EMBL/GenBank/DDBJ databases">
        <authorList>
            <consortium name="Pathogen Informatics"/>
        </authorList>
    </citation>
    <scope>NUCLEOTIDE SEQUENCE [LARGE SCALE GENOMIC DNA]</scope>
    <source>
        <strain evidence="3">Lake Konstanz</strain>
    </source>
</reference>
<evidence type="ECO:0000313" key="2">
    <source>
        <dbReference type="EMBL" id="CUG84127.1"/>
    </source>
</evidence>
<name>A0A0S4J232_BODSA</name>
<dbReference type="InterPro" id="IPR013320">
    <property type="entry name" value="ConA-like_dom_sf"/>
</dbReference>
<dbReference type="PANTHER" id="PTHR13743:SF123">
    <property type="entry name" value="PROTEIN FAN"/>
    <property type="match status" value="1"/>
</dbReference>